<dbReference type="GO" id="GO:0000387">
    <property type="term" value="P:spliceosomal snRNP assembly"/>
    <property type="evidence" value="ECO:0007669"/>
    <property type="project" value="InterPro"/>
</dbReference>
<sequence>MRERERERGSIEKSPNSLKFDKPFNSITRPLSLFVQIKLILLRGSIKWILSETLPFSLLNNIFVKMESVEGNGAVAESGSYSVGEEGKELNNCEAGFSGNREFGVESIANAITHASKVTDFESARERMVDSIKIEDEFDHFSRVDGKLSSMESTDTDEKASVSERMHKMVESDSLKIEVIDETAVIDTTCASKLENGIGNEKGFVGFAKTDGMKEKRPQRRGKGAEKLSGSNGKEKILTDMDKAQNSLEKEGDGTKRAYSREEVEALRFVNLESQQKKWIEVYCGLAPIVAGEYDGLIACNRQKHIQINFDPRKQSGKKKKTPEVLGEDCFQVMNNETENMIPLDPSCGEDYSILEGECSEEDDSDDDYSSIQRPAFLVTGKPNFNSGPPQDGLEYLRRVRWEAAQIPKVKVSKLETSKLSKEQTVYMPKIPDIAKCPEHLLPLKQWEDAFIADFSELRLVLSRLDCCSTEVSAKFQYSSSAVNEEESSNHLLESIIVDKFDNLTNEVESDEVLDCSIPENASDPGSFSTVDENNENSHTKSSASGSSSDSPTLSAILRMDSVARLSMLRKRISLVENVTALSRNDCAWLFALCAAIDTPLDADTCAALRCLLRKSASLRAAKSEVNDEVVMLNILVTITGKYFGQLEY</sequence>
<protein>
    <recommendedName>
        <fullName evidence="5">Gem-associated protein 2</fullName>
    </recommendedName>
</protein>
<dbReference type="InterPro" id="IPR035426">
    <property type="entry name" value="Gemin2/Brr1"/>
</dbReference>
<reference evidence="4" key="1">
    <citation type="journal article" date="2020" name="Nat. Commun.">
        <title>Genome assembly of wild tea tree DASZ reveals pedigree and selection history of tea varieties.</title>
        <authorList>
            <person name="Zhang W."/>
            <person name="Zhang Y."/>
            <person name="Qiu H."/>
            <person name="Guo Y."/>
            <person name="Wan H."/>
            <person name="Zhang X."/>
            <person name="Scossa F."/>
            <person name="Alseekh S."/>
            <person name="Zhang Q."/>
            <person name="Wang P."/>
            <person name="Xu L."/>
            <person name="Schmidt M.H."/>
            <person name="Jia X."/>
            <person name="Li D."/>
            <person name="Zhu A."/>
            <person name="Guo F."/>
            <person name="Chen W."/>
            <person name="Ni D."/>
            <person name="Usadel B."/>
            <person name="Fernie A.R."/>
            <person name="Wen W."/>
        </authorList>
    </citation>
    <scope>NUCLEOTIDE SEQUENCE [LARGE SCALE GENOMIC DNA]</scope>
    <source>
        <strain evidence="4">cv. G240</strain>
    </source>
</reference>
<accession>A0A7J7HDL4</accession>
<gene>
    <name evidence="3" type="ORF">HYC85_012284</name>
</gene>
<dbReference type="EMBL" id="JACBKZ010000005">
    <property type="protein sequence ID" value="KAF5950291.1"/>
    <property type="molecule type" value="Genomic_DNA"/>
</dbReference>
<feature type="compositionally biased region" description="Low complexity" evidence="2">
    <location>
        <begin position="540"/>
        <end position="552"/>
    </location>
</feature>
<feature type="region of interest" description="Disordered" evidence="2">
    <location>
        <begin position="518"/>
        <end position="552"/>
    </location>
</feature>
<comment type="similarity">
    <text evidence="1">Belongs to the gemin-2 family.</text>
</comment>
<dbReference type="Gene3D" id="1.20.58.1070">
    <property type="match status" value="1"/>
</dbReference>
<dbReference type="PANTHER" id="PTHR12794:SF0">
    <property type="entry name" value="GEM-ASSOCIATED PROTEIN 2"/>
    <property type="match status" value="1"/>
</dbReference>
<feature type="region of interest" description="Disordered" evidence="2">
    <location>
        <begin position="212"/>
        <end position="238"/>
    </location>
</feature>
<dbReference type="Pfam" id="PF04938">
    <property type="entry name" value="SIP1"/>
    <property type="match status" value="1"/>
</dbReference>
<proteinExistence type="inferred from homology"/>
<evidence type="ECO:0000256" key="1">
    <source>
        <dbReference type="ARBA" id="ARBA00025758"/>
    </source>
</evidence>
<comment type="caution">
    <text evidence="3">The sequence shown here is derived from an EMBL/GenBank/DDBJ whole genome shotgun (WGS) entry which is preliminary data.</text>
</comment>
<reference evidence="3 4" key="2">
    <citation type="submission" date="2020-07" db="EMBL/GenBank/DDBJ databases">
        <title>Genome assembly of wild tea tree DASZ reveals pedigree and selection history of tea varieties.</title>
        <authorList>
            <person name="Zhang W."/>
        </authorList>
    </citation>
    <scope>NUCLEOTIDE SEQUENCE [LARGE SCALE GENOMIC DNA]</scope>
    <source>
        <strain evidence="4">cv. G240</strain>
        <tissue evidence="3">Leaf</tissue>
    </source>
</reference>
<keyword evidence="4" id="KW-1185">Reference proteome</keyword>
<evidence type="ECO:0000313" key="3">
    <source>
        <dbReference type="EMBL" id="KAF5950291.1"/>
    </source>
</evidence>
<name>A0A7J7HDL4_CAMSI</name>
<evidence type="ECO:0000256" key="2">
    <source>
        <dbReference type="SAM" id="MobiDB-lite"/>
    </source>
</evidence>
<evidence type="ECO:0000313" key="4">
    <source>
        <dbReference type="Proteomes" id="UP000593564"/>
    </source>
</evidence>
<evidence type="ECO:0008006" key="5">
    <source>
        <dbReference type="Google" id="ProtNLM"/>
    </source>
</evidence>
<organism evidence="3 4">
    <name type="scientific">Camellia sinensis</name>
    <name type="common">Tea plant</name>
    <name type="synonym">Thea sinensis</name>
    <dbReference type="NCBI Taxonomy" id="4442"/>
    <lineage>
        <taxon>Eukaryota</taxon>
        <taxon>Viridiplantae</taxon>
        <taxon>Streptophyta</taxon>
        <taxon>Embryophyta</taxon>
        <taxon>Tracheophyta</taxon>
        <taxon>Spermatophyta</taxon>
        <taxon>Magnoliopsida</taxon>
        <taxon>eudicotyledons</taxon>
        <taxon>Gunneridae</taxon>
        <taxon>Pentapetalae</taxon>
        <taxon>asterids</taxon>
        <taxon>Ericales</taxon>
        <taxon>Theaceae</taxon>
        <taxon>Camellia</taxon>
    </lineage>
</organism>
<dbReference type="PANTHER" id="PTHR12794">
    <property type="entry name" value="GEMIN2"/>
    <property type="match status" value="1"/>
</dbReference>
<dbReference type="AlphaFoldDB" id="A0A7J7HDL4"/>
<dbReference type="GO" id="GO:0005634">
    <property type="term" value="C:nucleus"/>
    <property type="evidence" value="ECO:0007669"/>
    <property type="project" value="TreeGrafter"/>
</dbReference>
<dbReference type="Proteomes" id="UP000593564">
    <property type="component" value="Unassembled WGS sequence"/>
</dbReference>
<dbReference type="GO" id="GO:0032797">
    <property type="term" value="C:SMN complex"/>
    <property type="evidence" value="ECO:0007669"/>
    <property type="project" value="TreeGrafter"/>
</dbReference>